<dbReference type="NCBIfam" id="TIGR02037">
    <property type="entry name" value="degP_htrA_DO"/>
    <property type="match status" value="1"/>
</dbReference>
<proteinExistence type="inferred from homology"/>
<keyword evidence="3 13" id="KW-0645">Protease</keyword>
<keyword evidence="5" id="KW-0677">Repeat</keyword>
<dbReference type="InterPro" id="IPR001478">
    <property type="entry name" value="PDZ"/>
</dbReference>
<evidence type="ECO:0000256" key="9">
    <source>
        <dbReference type="PIRSR" id="PIRSR611782-1"/>
    </source>
</evidence>
<dbReference type="PANTHER" id="PTHR22939">
    <property type="entry name" value="SERINE PROTEASE FAMILY S1C HTRA-RELATED"/>
    <property type="match status" value="1"/>
</dbReference>
<evidence type="ECO:0000256" key="5">
    <source>
        <dbReference type="ARBA" id="ARBA00022737"/>
    </source>
</evidence>
<evidence type="ECO:0000259" key="12">
    <source>
        <dbReference type="PROSITE" id="PS50106"/>
    </source>
</evidence>
<feature type="chain" id="PRO_5038727846" evidence="11">
    <location>
        <begin position="24"/>
        <end position="455"/>
    </location>
</feature>
<dbReference type="EMBL" id="FOGB01000013">
    <property type="protein sequence ID" value="SEQ98238.1"/>
    <property type="molecule type" value="Genomic_DNA"/>
</dbReference>
<keyword evidence="4 11" id="KW-0732">Signal</keyword>
<dbReference type="GO" id="GO:0004252">
    <property type="term" value="F:serine-type endopeptidase activity"/>
    <property type="evidence" value="ECO:0007669"/>
    <property type="project" value="InterPro"/>
</dbReference>
<dbReference type="SMART" id="SM00228">
    <property type="entry name" value="PDZ"/>
    <property type="match status" value="2"/>
</dbReference>
<feature type="signal peptide" evidence="11">
    <location>
        <begin position="1"/>
        <end position="23"/>
    </location>
</feature>
<reference evidence="14" key="1">
    <citation type="submission" date="2016-10" db="EMBL/GenBank/DDBJ databases">
        <authorList>
            <person name="Varghese N."/>
            <person name="Submissions S."/>
        </authorList>
    </citation>
    <scope>NUCLEOTIDE SEQUENCE [LARGE SCALE GENOMIC DNA]</scope>
    <source>
        <strain evidence="14">DSM 18887</strain>
    </source>
</reference>
<feature type="domain" description="PDZ" evidence="12">
    <location>
        <begin position="261"/>
        <end position="353"/>
    </location>
</feature>
<dbReference type="Pfam" id="PF17820">
    <property type="entry name" value="PDZ_6"/>
    <property type="match status" value="1"/>
</dbReference>
<dbReference type="FunFam" id="2.40.10.10:FF:000001">
    <property type="entry name" value="Periplasmic serine protease DegS"/>
    <property type="match status" value="1"/>
</dbReference>
<dbReference type="GO" id="GO:0006515">
    <property type="term" value="P:protein quality control for misfolded or incompletely synthesized proteins"/>
    <property type="evidence" value="ECO:0007669"/>
    <property type="project" value="TreeGrafter"/>
</dbReference>
<comment type="subcellular location">
    <subcellularLocation>
        <location evidence="1">Periplasm</location>
    </subcellularLocation>
</comment>
<dbReference type="InterPro" id="IPR001940">
    <property type="entry name" value="Peptidase_S1C"/>
</dbReference>
<dbReference type="SUPFAM" id="SSF50156">
    <property type="entry name" value="PDZ domain-like"/>
    <property type="match status" value="2"/>
</dbReference>
<gene>
    <name evidence="13" type="ORF">SAMN03080615_03484</name>
</gene>
<dbReference type="SUPFAM" id="SSF50494">
    <property type="entry name" value="Trypsin-like serine proteases"/>
    <property type="match status" value="1"/>
</dbReference>
<dbReference type="PRINTS" id="PR00834">
    <property type="entry name" value="PROTEASES2C"/>
</dbReference>
<protein>
    <submittedName>
        <fullName evidence="13">Serine protease DegQ</fullName>
    </submittedName>
</protein>
<dbReference type="PROSITE" id="PS50106">
    <property type="entry name" value="PDZ"/>
    <property type="match status" value="2"/>
</dbReference>
<evidence type="ECO:0000256" key="6">
    <source>
        <dbReference type="ARBA" id="ARBA00022764"/>
    </source>
</evidence>
<comment type="similarity">
    <text evidence="2">Belongs to the peptidase S1C family.</text>
</comment>
<dbReference type="OrthoDB" id="9758917at2"/>
<feature type="binding site" evidence="10">
    <location>
        <position position="143"/>
    </location>
    <ligand>
        <name>substrate</name>
    </ligand>
</feature>
<dbReference type="STRING" id="355243.SAMN03080615_03484"/>
<evidence type="ECO:0000256" key="10">
    <source>
        <dbReference type="PIRSR" id="PIRSR611782-2"/>
    </source>
</evidence>
<feature type="domain" description="PDZ" evidence="12">
    <location>
        <begin position="346"/>
        <end position="455"/>
    </location>
</feature>
<name>A0A1H9KGL5_9GAMM</name>
<evidence type="ECO:0000256" key="4">
    <source>
        <dbReference type="ARBA" id="ARBA00022729"/>
    </source>
</evidence>
<dbReference type="GO" id="GO:0042597">
    <property type="term" value="C:periplasmic space"/>
    <property type="evidence" value="ECO:0007669"/>
    <property type="project" value="UniProtKB-SubCell"/>
</dbReference>
<evidence type="ECO:0000256" key="3">
    <source>
        <dbReference type="ARBA" id="ARBA00022670"/>
    </source>
</evidence>
<feature type="binding site" evidence="10">
    <location>
        <position position="113"/>
    </location>
    <ligand>
        <name>substrate</name>
    </ligand>
</feature>
<dbReference type="Pfam" id="PF13365">
    <property type="entry name" value="Trypsin_2"/>
    <property type="match status" value="1"/>
</dbReference>
<keyword evidence="6" id="KW-0574">Periplasm</keyword>
<dbReference type="Gene3D" id="2.40.10.120">
    <property type="match status" value="1"/>
</dbReference>
<dbReference type="Pfam" id="PF13180">
    <property type="entry name" value="PDZ_2"/>
    <property type="match status" value="1"/>
</dbReference>
<dbReference type="InterPro" id="IPR041489">
    <property type="entry name" value="PDZ_6"/>
</dbReference>
<keyword evidence="8" id="KW-0720">Serine protease</keyword>
<evidence type="ECO:0000256" key="11">
    <source>
        <dbReference type="SAM" id="SignalP"/>
    </source>
</evidence>
<evidence type="ECO:0000256" key="1">
    <source>
        <dbReference type="ARBA" id="ARBA00004418"/>
    </source>
</evidence>
<evidence type="ECO:0000256" key="7">
    <source>
        <dbReference type="ARBA" id="ARBA00022801"/>
    </source>
</evidence>
<keyword evidence="14" id="KW-1185">Reference proteome</keyword>
<dbReference type="Proteomes" id="UP000198749">
    <property type="component" value="Unassembled WGS sequence"/>
</dbReference>
<feature type="active site" description="Charge relay system" evidence="9">
    <location>
        <position position="217"/>
    </location>
</feature>
<organism evidence="13 14">
    <name type="scientific">Amphritea atlantica</name>
    <dbReference type="NCBI Taxonomy" id="355243"/>
    <lineage>
        <taxon>Bacteria</taxon>
        <taxon>Pseudomonadati</taxon>
        <taxon>Pseudomonadota</taxon>
        <taxon>Gammaproteobacteria</taxon>
        <taxon>Oceanospirillales</taxon>
        <taxon>Oceanospirillaceae</taxon>
        <taxon>Amphritea</taxon>
    </lineage>
</organism>
<evidence type="ECO:0000313" key="14">
    <source>
        <dbReference type="Proteomes" id="UP000198749"/>
    </source>
</evidence>
<dbReference type="AlphaFoldDB" id="A0A1H9KGL5"/>
<dbReference type="InterPro" id="IPR009003">
    <property type="entry name" value="Peptidase_S1_PA"/>
</dbReference>
<feature type="binding site" evidence="10">
    <location>
        <begin position="215"/>
        <end position="217"/>
    </location>
    <ligand>
        <name>substrate</name>
    </ligand>
</feature>
<evidence type="ECO:0000256" key="2">
    <source>
        <dbReference type="ARBA" id="ARBA00010541"/>
    </source>
</evidence>
<evidence type="ECO:0000256" key="8">
    <source>
        <dbReference type="ARBA" id="ARBA00022825"/>
    </source>
</evidence>
<dbReference type="Gene3D" id="2.30.42.10">
    <property type="match status" value="2"/>
</dbReference>
<accession>A0A1H9KGL5</accession>
<dbReference type="PANTHER" id="PTHR22939:SF129">
    <property type="entry name" value="SERINE PROTEASE HTRA2, MITOCHONDRIAL"/>
    <property type="match status" value="1"/>
</dbReference>
<sequence>MANQLTAIILLLSCLICSQTASAGLPVSLPDQGPLPSLAPMLEKINPAVVNIATYSTQVNRYNPLLNDPFFRRFFNFPDAQFKQYQQPERQQQSAGSGVIVNASEGVVITNYHVIKGADEVQVSLIDGRSFAAEVIGTDPELDIAMLRIEAEHLSEVSIADSSAVRVGDFVVAIGNPFGLGQTVTTGIVSAIGRSGLGIEGYENFIQTDASINPGNSGGALVNLRGELVGINTAIIAPAGGNVGIGFAIPANMVNASMRQLLAYGEVKRGDIGLAVQDITPQLSEAFNLKNGQQGVLITQVDEHSPAAAAGVEPGDIITRINGTKTGSSAHFRSQISMSAIGDMLRLDILRQNKTLKIGVKVVAREDLSYSGKSLHPLLEGAQFENNPEGGVVVSAVKPNSPAAYNGLRPDDILVSANRIALHDIETLRRALSHDRSSVLLKIIRDNVSLFLVIR</sequence>
<feature type="active site" description="Charge relay system" evidence="9">
    <location>
        <position position="143"/>
    </location>
</feature>
<dbReference type="InterPro" id="IPR036034">
    <property type="entry name" value="PDZ_sf"/>
</dbReference>
<feature type="active site" description="Charge relay system" evidence="9">
    <location>
        <position position="113"/>
    </location>
</feature>
<evidence type="ECO:0000313" key="13">
    <source>
        <dbReference type="EMBL" id="SEQ98238.1"/>
    </source>
</evidence>
<feature type="binding site" evidence="10">
    <location>
        <begin position="233"/>
        <end position="237"/>
    </location>
    <ligand>
        <name>substrate</name>
    </ligand>
</feature>
<dbReference type="RefSeq" id="WP_091360742.1">
    <property type="nucleotide sequence ID" value="NZ_AP025284.1"/>
</dbReference>
<dbReference type="InterPro" id="IPR011782">
    <property type="entry name" value="Pept_S1C_Do"/>
</dbReference>
<keyword evidence="7" id="KW-0378">Hydrolase</keyword>